<reference evidence="2" key="1">
    <citation type="submission" date="2020-07" db="EMBL/GenBank/DDBJ databases">
        <title>Ethylene signaling mediates host invasion by parasitic plants.</title>
        <authorList>
            <person name="Yoshida S."/>
        </authorList>
    </citation>
    <scope>NUCLEOTIDE SEQUENCE</scope>
    <source>
        <strain evidence="2">Okayama</strain>
    </source>
</reference>
<evidence type="ECO:0000313" key="2">
    <source>
        <dbReference type="EMBL" id="GFP91929.1"/>
    </source>
</evidence>
<keyword evidence="3" id="KW-1185">Reference proteome</keyword>
<dbReference type="OrthoDB" id="909419at2759"/>
<dbReference type="Pfam" id="PF03478">
    <property type="entry name" value="Beta-prop_KIB1-4"/>
    <property type="match status" value="1"/>
</dbReference>
<dbReference type="EMBL" id="BMAC01000259">
    <property type="protein sequence ID" value="GFP91929.1"/>
    <property type="molecule type" value="Genomic_DNA"/>
</dbReference>
<feature type="domain" description="KIB1-4 beta-propeller" evidence="1">
    <location>
        <begin position="2"/>
        <end position="200"/>
    </location>
</feature>
<gene>
    <name evidence="2" type="ORF">PHJA_001337000</name>
</gene>
<organism evidence="2 3">
    <name type="scientific">Phtheirospermum japonicum</name>
    <dbReference type="NCBI Taxonomy" id="374723"/>
    <lineage>
        <taxon>Eukaryota</taxon>
        <taxon>Viridiplantae</taxon>
        <taxon>Streptophyta</taxon>
        <taxon>Embryophyta</taxon>
        <taxon>Tracheophyta</taxon>
        <taxon>Spermatophyta</taxon>
        <taxon>Magnoliopsida</taxon>
        <taxon>eudicotyledons</taxon>
        <taxon>Gunneridae</taxon>
        <taxon>Pentapetalae</taxon>
        <taxon>asterids</taxon>
        <taxon>lamiids</taxon>
        <taxon>Lamiales</taxon>
        <taxon>Orobanchaceae</taxon>
        <taxon>Orobanchaceae incertae sedis</taxon>
        <taxon>Phtheirospermum</taxon>
    </lineage>
</organism>
<evidence type="ECO:0000259" key="1">
    <source>
        <dbReference type="Pfam" id="PF03478"/>
    </source>
</evidence>
<comment type="caution">
    <text evidence="2">The sequence shown here is derived from an EMBL/GenBank/DDBJ whole genome shotgun (WGS) entry which is preliminary data.</text>
</comment>
<dbReference type="PANTHER" id="PTHR33127">
    <property type="entry name" value="TRANSMEMBRANE PROTEIN"/>
    <property type="match status" value="1"/>
</dbReference>
<dbReference type="InterPro" id="IPR005174">
    <property type="entry name" value="KIB1-4_b-propeller"/>
</dbReference>
<name>A0A830BZ67_9LAMI</name>
<proteinExistence type="predicted"/>
<evidence type="ECO:0000313" key="3">
    <source>
        <dbReference type="Proteomes" id="UP000653305"/>
    </source>
</evidence>
<protein>
    <submittedName>
        <fullName evidence="2">F-box/kelch-repeat protein at1g57790</fullName>
    </submittedName>
</protein>
<dbReference type="AlphaFoldDB" id="A0A830BZ67"/>
<sequence length="245" mass="28118">MERFELPPTSVPFYSVCFTSPPTSRDCFVFGIIRKVPGYATEFGLIKVGDGEWELGPIVNNFKPGQRFTHCPPLFYNGVFYCVNYTSRGLRIFDPKKNGHDRWIPNRDVACLDGDDEEVETEDREIEFENYIAQVDGEICGVFVTNDDRKVSVRKWDFGRSRWKKLKSLGDKCLYVSRTGMFAEACSVTSGMENKIYFNKFRGKSGVLYSLATRMYHSIEGDFSSRYAYGFTHVEHGSWIKLSAL</sequence>
<dbReference type="Proteomes" id="UP000653305">
    <property type="component" value="Unassembled WGS sequence"/>
</dbReference>
<accession>A0A830BZ67</accession>
<dbReference type="PANTHER" id="PTHR33127:SF5">
    <property type="entry name" value="TRANSMEMBRANE PROTEIN"/>
    <property type="match status" value="1"/>
</dbReference>